<organism evidence="1 2">
    <name type="scientific">Streptomyces chattanoogensis</name>
    <dbReference type="NCBI Taxonomy" id="66876"/>
    <lineage>
        <taxon>Bacteria</taxon>
        <taxon>Bacillati</taxon>
        <taxon>Actinomycetota</taxon>
        <taxon>Actinomycetes</taxon>
        <taxon>Kitasatosporales</taxon>
        <taxon>Streptomycetaceae</taxon>
        <taxon>Streptomyces</taxon>
    </lineage>
</organism>
<protein>
    <submittedName>
        <fullName evidence="1">Uncharacterized protein</fullName>
    </submittedName>
</protein>
<accession>A0A0N0XVB6</accession>
<comment type="caution">
    <text evidence="1">The sequence shown here is derived from an EMBL/GenBank/DDBJ whole genome shotgun (WGS) entry which is preliminary data.</text>
</comment>
<dbReference type="EMBL" id="LGKG01000158">
    <property type="protein sequence ID" value="KPC60657.1"/>
    <property type="molecule type" value="Genomic_DNA"/>
</dbReference>
<dbReference type="Proteomes" id="UP000037982">
    <property type="component" value="Unassembled WGS sequence"/>
</dbReference>
<evidence type="ECO:0000313" key="1">
    <source>
        <dbReference type="EMBL" id="KPC60657.1"/>
    </source>
</evidence>
<gene>
    <name evidence="1" type="ORF">ADL29_28545</name>
</gene>
<proteinExistence type="predicted"/>
<reference evidence="2" key="1">
    <citation type="submission" date="2015-07" db="EMBL/GenBank/DDBJ databases">
        <authorList>
            <person name="Ju K.-S."/>
            <person name="Doroghazi J.R."/>
            <person name="Metcalf W.W."/>
        </authorList>
    </citation>
    <scope>NUCLEOTIDE SEQUENCE [LARGE SCALE GENOMIC DNA]</scope>
    <source>
        <strain evidence="2">NRRL ISP-5002</strain>
    </source>
</reference>
<keyword evidence="2" id="KW-1185">Reference proteome</keyword>
<dbReference type="AlphaFoldDB" id="A0A0N0XVB6"/>
<sequence length="139" mass="15858">MECWSKNLADERRRLQELSAHDADLAMETCLYLSYRALSSGAARLFRFLGLHPGPCVELQDAGVLAGQDTERTHRHLAELCDAHLLEEHAQGHYVRPEMVRIYAAQRVAAEEPQHARDQAARRLIAHFAQHREHRVSPC</sequence>
<name>A0A0N0XVB6_9ACTN</name>
<evidence type="ECO:0000313" key="2">
    <source>
        <dbReference type="Proteomes" id="UP000037982"/>
    </source>
</evidence>
<dbReference type="PATRIC" id="fig|66876.3.peg.6259"/>